<dbReference type="EC" id="2.8.1.7" evidence="4"/>
<keyword evidence="14" id="KW-1185">Reference proteome</keyword>
<evidence type="ECO:0000256" key="7">
    <source>
        <dbReference type="ARBA" id="ARBA00022898"/>
    </source>
</evidence>
<protein>
    <recommendedName>
        <fullName evidence="4">cysteine desulfurase</fullName>
        <ecNumber evidence="4">2.8.1.7</ecNumber>
    </recommendedName>
</protein>
<dbReference type="PANTHER" id="PTHR11601">
    <property type="entry name" value="CYSTEINE DESULFURYLASE FAMILY MEMBER"/>
    <property type="match status" value="1"/>
</dbReference>
<dbReference type="STRING" id="671072.PL9214500261"/>
<proteinExistence type="inferred from homology"/>
<dbReference type="OrthoDB" id="9808002at2"/>
<keyword evidence="7" id="KW-0663">Pyridoxal phosphate</keyword>
<organism evidence="13 14">
    <name type="scientific">Planktothrix tepida PCC 9214</name>
    <dbReference type="NCBI Taxonomy" id="671072"/>
    <lineage>
        <taxon>Bacteria</taxon>
        <taxon>Bacillati</taxon>
        <taxon>Cyanobacteriota</taxon>
        <taxon>Cyanophyceae</taxon>
        <taxon>Oscillatoriophycideae</taxon>
        <taxon>Oscillatoriales</taxon>
        <taxon>Microcoleaceae</taxon>
        <taxon>Planktothrix</taxon>
    </lineage>
</organism>
<dbReference type="GO" id="GO:0051536">
    <property type="term" value="F:iron-sulfur cluster binding"/>
    <property type="evidence" value="ECO:0007669"/>
    <property type="project" value="UniProtKB-KW"/>
</dbReference>
<evidence type="ECO:0000256" key="11">
    <source>
        <dbReference type="RuleBase" id="RU004504"/>
    </source>
</evidence>
<evidence type="ECO:0000256" key="4">
    <source>
        <dbReference type="ARBA" id="ARBA00012239"/>
    </source>
</evidence>
<comment type="cofactor">
    <cofactor evidence="1 11">
        <name>pyridoxal 5'-phosphate</name>
        <dbReference type="ChEBI" id="CHEBI:597326"/>
    </cofactor>
</comment>
<accession>A0A1J1LLD1</accession>
<dbReference type="GO" id="GO:0046872">
    <property type="term" value="F:metal ion binding"/>
    <property type="evidence" value="ECO:0007669"/>
    <property type="project" value="UniProtKB-KW"/>
</dbReference>
<evidence type="ECO:0000256" key="3">
    <source>
        <dbReference type="ARBA" id="ARBA00011738"/>
    </source>
</evidence>
<dbReference type="InterPro" id="IPR016454">
    <property type="entry name" value="Cysteine_dSase"/>
</dbReference>
<evidence type="ECO:0000256" key="10">
    <source>
        <dbReference type="ARBA" id="ARBA00050776"/>
    </source>
</evidence>
<comment type="subunit">
    <text evidence="3">Homodimer.</text>
</comment>
<dbReference type="PIRSF" id="PIRSF005572">
    <property type="entry name" value="NifS"/>
    <property type="match status" value="1"/>
</dbReference>
<dbReference type="Gene3D" id="3.90.1150.10">
    <property type="entry name" value="Aspartate Aminotransferase, domain 1"/>
    <property type="match status" value="1"/>
</dbReference>
<evidence type="ECO:0000256" key="5">
    <source>
        <dbReference type="ARBA" id="ARBA00022679"/>
    </source>
</evidence>
<dbReference type="Pfam" id="PF00266">
    <property type="entry name" value="Aminotran_5"/>
    <property type="match status" value="1"/>
</dbReference>
<evidence type="ECO:0000256" key="6">
    <source>
        <dbReference type="ARBA" id="ARBA00022723"/>
    </source>
</evidence>
<dbReference type="InterPro" id="IPR000192">
    <property type="entry name" value="Aminotrans_V_dom"/>
</dbReference>
<dbReference type="Gene3D" id="3.40.640.10">
    <property type="entry name" value="Type I PLP-dependent aspartate aminotransferase-like (Major domain)"/>
    <property type="match status" value="1"/>
</dbReference>
<evidence type="ECO:0000256" key="1">
    <source>
        <dbReference type="ARBA" id="ARBA00001933"/>
    </source>
</evidence>
<gene>
    <name evidence="13" type="primary">iscS</name>
    <name evidence="13" type="ORF">PL9214500261</name>
</gene>
<dbReference type="InterPro" id="IPR020578">
    <property type="entry name" value="Aminotrans_V_PyrdxlP_BS"/>
</dbReference>
<sequence>MQIYLDYSATTPPHAEVMTLMQRVMAQQWGNPSSLHEWGQRAATVLERSRIQVAHLINAPPESIIFTSGGTEADNLAILGVARQYAQPQHLIISTVEHSAIAEPVRMLEQWGWQVTRLPVDCRGRIHPLDLQAAIQPNTVLVSVIYGQSEVGTLQPIEILGKIAHSQGILFHTDAVQVAGRLPLDVQQLPVDLLSLSSHKLYGPQGAGALYVRDTVTLTPLLAGGGQEFQLRSGTQGVPTLAGFGLACELAAQEMATETPRLIRLRDRLFDLLADVPYLLPTGDRLNRLPHHVSFSVIPPKHIDPATLTGKTLVRQLNLAGIGISAGSACSSGKLSPSPILLAMGYDETVALGGIRFTLGRDTTEADIDWTAMVLKQVLERLIPNQLLAMSV</sequence>
<dbReference type="Proteomes" id="UP000184315">
    <property type="component" value="Unassembled WGS sequence"/>
</dbReference>
<evidence type="ECO:0000256" key="9">
    <source>
        <dbReference type="ARBA" id="ARBA00023014"/>
    </source>
</evidence>
<reference evidence="14" key="1">
    <citation type="submission" date="2015-10" db="EMBL/GenBank/DDBJ databases">
        <authorList>
            <person name="Regsiter A."/>
            <person name="william w."/>
        </authorList>
    </citation>
    <scope>NUCLEOTIDE SEQUENCE [LARGE SCALE GENOMIC DNA]</scope>
</reference>
<dbReference type="InterPro" id="IPR015424">
    <property type="entry name" value="PyrdxlP-dep_Trfase"/>
</dbReference>
<dbReference type="GO" id="GO:0031071">
    <property type="term" value="F:cysteine desulfurase activity"/>
    <property type="evidence" value="ECO:0007669"/>
    <property type="project" value="UniProtKB-EC"/>
</dbReference>
<evidence type="ECO:0000256" key="8">
    <source>
        <dbReference type="ARBA" id="ARBA00023004"/>
    </source>
</evidence>
<dbReference type="InterPro" id="IPR015422">
    <property type="entry name" value="PyrdxlP-dep_Trfase_small"/>
</dbReference>
<evidence type="ECO:0000259" key="12">
    <source>
        <dbReference type="Pfam" id="PF00266"/>
    </source>
</evidence>
<dbReference type="PROSITE" id="PS00595">
    <property type="entry name" value="AA_TRANSFER_CLASS_5"/>
    <property type="match status" value="1"/>
</dbReference>
<evidence type="ECO:0000256" key="2">
    <source>
        <dbReference type="ARBA" id="ARBA00006490"/>
    </source>
</evidence>
<dbReference type="InterPro" id="IPR015421">
    <property type="entry name" value="PyrdxlP-dep_Trfase_major"/>
</dbReference>
<dbReference type="AlphaFoldDB" id="A0A1J1LLD1"/>
<keyword evidence="5 13" id="KW-0808">Transferase</keyword>
<dbReference type="FunFam" id="3.40.640.10:FF:000084">
    <property type="entry name" value="IscS-like cysteine desulfurase"/>
    <property type="match status" value="1"/>
</dbReference>
<name>A0A1J1LLD1_9CYAN</name>
<keyword evidence="6" id="KW-0479">Metal-binding</keyword>
<dbReference type="PANTHER" id="PTHR11601:SF34">
    <property type="entry name" value="CYSTEINE DESULFURASE"/>
    <property type="match status" value="1"/>
</dbReference>
<dbReference type="SUPFAM" id="SSF53383">
    <property type="entry name" value="PLP-dependent transferases"/>
    <property type="match status" value="1"/>
</dbReference>
<keyword evidence="8" id="KW-0408">Iron</keyword>
<dbReference type="EMBL" id="CZDF01000156">
    <property type="protein sequence ID" value="CUR33014.1"/>
    <property type="molecule type" value="Genomic_DNA"/>
</dbReference>
<dbReference type="RefSeq" id="WP_072719685.1">
    <property type="nucleotide sequence ID" value="NZ_LN889802.1"/>
</dbReference>
<comment type="catalytic activity">
    <reaction evidence="10">
        <text>(sulfur carrier)-H + L-cysteine = (sulfur carrier)-SH + L-alanine</text>
        <dbReference type="Rhea" id="RHEA:43892"/>
        <dbReference type="Rhea" id="RHEA-COMP:14737"/>
        <dbReference type="Rhea" id="RHEA-COMP:14739"/>
        <dbReference type="ChEBI" id="CHEBI:29917"/>
        <dbReference type="ChEBI" id="CHEBI:35235"/>
        <dbReference type="ChEBI" id="CHEBI:57972"/>
        <dbReference type="ChEBI" id="CHEBI:64428"/>
        <dbReference type="EC" id="2.8.1.7"/>
    </reaction>
</comment>
<dbReference type="Gene3D" id="1.10.260.50">
    <property type="match status" value="1"/>
</dbReference>
<evidence type="ECO:0000313" key="13">
    <source>
        <dbReference type="EMBL" id="CUR33014.1"/>
    </source>
</evidence>
<comment type="similarity">
    <text evidence="2">Belongs to the class-V pyridoxal-phosphate-dependent aminotransferase family. NifS/IscS subfamily.</text>
</comment>
<evidence type="ECO:0000313" key="14">
    <source>
        <dbReference type="Proteomes" id="UP000184315"/>
    </source>
</evidence>
<keyword evidence="9" id="KW-0411">Iron-sulfur</keyword>
<feature type="domain" description="Aminotransferase class V" evidence="12">
    <location>
        <begin position="3"/>
        <end position="369"/>
    </location>
</feature>